<dbReference type="GO" id="GO:0010389">
    <property type="term" value="P:regulation of G2/M transition of mitotic cell cycle"/>
    <property type="evidence" value="ECO:0007669"/>
    <property type="project" value="TreeGrafter"/>
</dbReference>
<evidence type="ECO:0000313" key="8">
    <source>
        <dbReference type="EMBL" id="KAK5086739.1"/>
    </source>
</evidence>
<evidence type="ECO:0000313" key="9">
    <source>
        <dbReference type="Proteomes" id="UP001309876"/>
    </source>
</evidence>
<dbReference type="GO" id="GO:0007165">
    <property type="term" value="P:signal transduction"/>
    <property type="evidence" value="ECO:0007669"/>
    <property type="project" value="TreeGrafter"/>
</dbReference>
<dbReference type="EMBL" id="JAVRRJ010000003">
    <property type="protein sequence ID" value="KAK5086739.1"/>
    <property type="molecule type" value="Genomic_DNA"/>
</dbReference>
<evidence type="ECO:0000256" key="4">
    <source>
        <dbReference type="ARBA" id="ARBA00022840"/>
    </source>
</evidence>
<comment type="catalytic activity">
    <reaction evidence="5">
        <text>L-threonyl-[protein] + ATP = O-phospho-L-threonyl-[protein] + ADP + H(+)</text>
        <dbReference type="Rhea" id="RHEA:46608"/>
        <dbReference type="Rhea" id="RHEA-COMP:11060"/>
        <dbReference type="Rhea" id="RHEA-COMP:11605"/>
        <dbReference type="ChEBI" id="CHEBI:15378"/>
        <dbReference type="ChEBI" id="CHEBI:30013"/>
        <dbReference type="ChEBI" id="CHEBI:30616"/>
        <dbReference type="ChEBI" id="CHEBI:61977"/>
        <dbReference type="ChEBI" id="CHEBI:456216"/>
        <dbReference type="EC" id="2.7.11.22"/>
    </reaction>
</comment>
<protein>
    <recommendedName>
        <fullName evidence="2">cyclin-dependent kinase</fullName>
        <ecNumber evidence="2">2.7.11.22</ecNumber>
    </recommendedName>
</protein>
<name>A0AAN7T1Z9_9EURO</name>
<dbReference type="GO" id="GO:0004693">
    <property type="term" value="F:cyclin-dependent protein serine/threonine kinase activity"/>
    <property type="evidence" value="ECO:0007669"/>
    <property type="project" value="UniProtKB-EC"/>
</dbReference>
<comment type="similarity">
    <text evidence="1">Belongs to the protein kinase superfamily. CMGC Ser/Thr protein kinase family. CDC2/CDKX subfamily.</text>
</comment>
<dbReference type="InterPro" id="IPR050108">
    <property type="entry name" value="CDK"/>
</dbReference>
<evidence type="ECO:0000256" key="1">
    <source>
        <dbReference type="ARBA" id="ARBA00006485"/>
    </source>
</evidence>
<dbReference type="GO" id="GO:0005524">
    <property type="term" value="F:ATP binding"/>
    <property type="evidence" value="ECO:0007669"/>
    <property type="project" value="UniProtKB-KW"/>
</dbReference>
<dbReference type="AlphaFoldDB" id="A0AAN7T1Z9"/>
<dbReference type="PROSITE" id="PS50011">
    <property type="entry name" value="PROTEIN_KINASE_DOM"/>
    <property type="match status" value="1"/>
</dbReference>
<accession>A0AAN7T1Z9</accession>
<dbReference type="GO" id="GO:0000307">
    <property type="term" value="C:cyclin-dependent protein kinase holoenzyme complex"/>
    <property type="evidence" value="ECO:0007669"/>
    <property type="project" value="TreeGrafter"/>
</dbReference>
<dbReference type="InterPro" id="IPR008271">
    <property type="entry name" value="Ser/Thr_kinase_AS"/>
</dbReference>
<dbReference type="Proteomes" id="UP001309876">
    <property type="component" value="Unassembled WGS sequence"/>
</dbReference>
<dbReference type="GO" id="GO:0005737">
    <property type="term" value="C:cytoplasm"/>
    <property type="evidence" value="ECO:0007669"/>
    <property type="project" value="TreeGrafter"/>
</dbReference>
<dbReference type="Gene3D" id="1.10.510.10">
    <property type="entry name" value="Transferase(Phosphotransferase) domain 1"/>
    <property type="match status" value="1"/>
</dbReference>
<keyword evidence="3" id="KW-0547">Nucleotide-binding</keyword>
<dbReference type="Pfam" id="PF00069">
    <property type="entry name" value="Pkinase"/>
    <property type="match status" value="1"/>
</dbReference>
<evidence type="ECO:0000256" key="2">
    <source>
        <dbReference type="ARBA" id="ARBA00012425"/>
    </source>
</evidence>
<sequence length="371" mass="41529">MVLEVVFSKRFENIMKLTSHLAKHGRDTAQAKAEAMQLEGQFLNAASSNDDYQQLCDDYVDTYRIASSPSDIDPESQALLEEIFNTEGPTIGRYEWATFHAEGVTSTVYKAKKIDDEEEQLIVALKVMNADQLQPPHNAYREVRILQKARADSIVPLLDSFKQPGGNITRKQCSMVLKGLSSALLHLHTQGVIHRDIKPANVLLRSMEGPVYLIDFGIAWAEGDPDSEPADRKITDVGTTCYRPPEILFGCRGYDGSLDMWAAGCVVAEMVTSNHYQLFDAGPLGSELSLIKSMFSTLGTPTEANWPSASTYPDWGKVNFQQFPAKSWREILPTASHTAIDFVRRTVCYESTRRMTAREALDHPLRKEFES</sequence>
<dbReference type="GO" id="GO:0005634">
    <property type="term" value="C:nucleus"/>
    <property type="evidence" value="ECO:0007669"/>
    <property type="project" value="TreeGrafter"/>
</dbReference>
<dbReference type="FunFam" id="1.10.510.10:FF:000924">
    <property type="entry name" value="Cell division protein kinase (Ctk1), putative"/>
    <property type="match status" value="1"/>
</dbReference>
<evidence type="ECO:0000256" key="6">
    <source>
        <dbReference type="ARBA" id="ARBA00048367"/>
    </source>
</evidence>
<dbReference type="InterPro" id="IPR000719">
    <property type="entry name" value="Prot_kinase_dom"/>
</dbReference>
<dbReference type="PANTHER" id="PTHR24056:SF576">
    <property type="entry name" value="SERINE_THREONINE-PROTEIN KINASE CSK1"/>
    <property type="match status" value="1"/>
</dbReference>
<keyword evidence="8" id="KW-0808">Transferase</keyword>
<dbReference type="EC" id="2.7.11.22" evidence="2"/>
<dbReference type="PANTHER" id="PTHR24056">
    <property type="entry name" value="CELL DIVISION PROTEIN KINASE"/>
    <property type="match status" value="1"/>
</dbReference>
<evidence type="ECO:0000256" key="3">
    <source>
        <dbReference type="ARBA" id="ARBA00022741"/>
    </source>
</evidence>
<organism evidence="8 9">
    <name type="scientific">Lithohypha guttulata</name>
    <dbReference type="NCBI Taxonomy" id="1690604"/>
    <lineage>
        <taxon>Eukaryota</taxon>
        <taxon>Fungi</taxon>
        <taxon>Dikarya</taxon>
        <taxon>Ascomycota</taxon>
        <taxon>Pezizomycotina</taxon>
        <taxon>Eurotiomycetes</taxon>
        <taxon>Chaetothyriomycetidae</taxon>
        <taxon>Chaetothyriales</taxon>
        <taxon>Trichomeriaceae</taxon>
        <taxon>Lithohypha</taxon>
    </lineage>
</organism>
<dbReference type="GO" id="GO:0010468">
    <property type="term" value="P:regulation of gene expression"/>
    <property type="evidence" value="ECO:0007669"/>
    <property type="project" value="TreeGrafter"/>
</dbReference>
<feature type="domain" description="Protein kinase" evidence="7">
    <location>
        <begin position="94"/>
        <end position="366"/>
    </location>
</feature>
<dbReference type="GO" id="GO:0030332">
    <property type="term" value="F:cyclin binding"/>
    <property type="evidence" value="ECO:0007669"/>
    <property type="project" value="TreeGrafter"/>
</dbReference>
<evidence type="ECO:0000256" key="5">
    <source>
        <dbReference type="ARBA" id="ARBA00047811"/>
    </source>
</evidence>
<keyword evidence="9" id="KW-1185">Reference proteome</keyword>
<proteinExistence type="inferred from homology"/>
<dbReference type="Gene3D" id="3.30.200.20">
    <property type="entry name" value="Phosphorylase Kinase, domain 1"/>
    <property type="match status" value="1"/>
</dbReference>
<keyword evidence="4" id="KW-0067">ATP-binding</keyword>
<keyword evidence="8" id="KW-0418">Kinase</keyword>
<comment type="catalytic activity">
    <reaction evidence="6">
        <text>L-seryl-[protein] + ATP = O-phospho-L-seryl-[protein] + ADP + H(+)</text>
        <dbReference type="Rhea" id="RHEA:17989"/>
        <dbReference type="Rhea" id="RHEA-COMP:9863"/>
        <dbReference type="Rhea" id="RHEA-COMP:11604"/>
        <dbReference type="ChEBI" id="CHEBI:15378"/>
        <dbReference type="ChEBI" id="CHEBI:29999"/>
        <dbReference type="ChEBI" id="CHEBI:30616"/>
        <dbReference type="ChEBI" id="CHEBI:83421"/>
        <dbReference type="ChEBI" id="CHEBI:456216"/>
        <dbReference type="EC" id="2.7.11.22"/>
    </reaction>
</comment>
<reference evidence="8 9" key="1">
    <citation type="submission" date="2023-08" db="EMBL/GenBank/DDBJ databases">
        <title>Black Yeasts Isolated from many extreme environments.</title>
        <authorList>
            <person name="Coleine C."/>
            <person name="Stajich J.E."/>
            <person name="Selbmann L."/>
        </authorList>
    </citation>
    <scope>NUCLEOTIDE SEQUENCE [LARGE SCALE GENOMIC DNA]</scope>
    <source>
        <strain evidence="8 9">CCFEE 5910</strain>
    </source>
</reference>
<dbReference type="SMART" id="SM00220">
    <property type="entry name" value="S_TKc"/>
    <property type="match status" value="1"/>
</dbReference>
<gene>
    <name evidence="8" type="primary">CSK1</name>
    <name evidence="8" type="ORF">LTR05_003907</name>
</gene>
<dbReference type="SUPFAM" id="SSF56112">
    <property type="entry name" value="Protein kinase-like (PK-like)"/>
    <property type="match status" value="1"/>
</dbReference>
<dbReference type="GO" id="GO:0000082">
    <property type="term" value="P:G1/S transition of mitotic cell cycle"/>
    <property type="evidence" value="ECO:0007669"/>
    <property type="project" value="TreeGrafter"/>
</dbReference>
<comment type="caution">
    <text evidence="8">The sequence shown here is derived from an EMBL/GenBank/DDBJ whole genome shotgun (WGS) entry which is preliminary data.</text>
</comment>
<dbReference type="InterPro" id="IPR011009">
    <property type="entry name" value="Kinase-like_dom_sf"/>
</dbReference>
<dbReference type="PROSITE" id="PS00108">
    <property type="entry name" value="PROTEIN_KINASE_ST"/>
    <property type="match status" value="1"/>
</dbReference>
<evidence type="ECO:0000259" key="7">
    <source>
        <dbReference type="PROSITE" id="PS50011"/>
    </source>
</evidence>